<accession>A0A7I8VMT8</accession>
<dbReference type="InterPro" id="IPR013087">
    <property type="entry name" value="Znf_C2H2_type"/>
</dbReference>
<dbReference type="SMART" id="SM00355">
    <property type="entry name" value="ZnF_C2H2"/>
    <property type="match status" value="10"/>
</dbReference>
<keyword evidence="5" id="KW-0862">Zinc</keyword>
<feature type="domain" description="C2H2-type" evidence="11">
    <location>
        <begin position="199"/>
        <end position="226"/>
    </location>
</feature>
<feature type="domain" description="C2H2-type" evidence="11">
    <location>
        <begin position="283"/>
        <end position="311"/>
    </location>
</feature>
<keyword evidence="3" id="KW-0677">Repeat</keyword>
<evidence type="ECO:0000256" key="9">
    <source>
        <dbReference type="ARBA" id="ARBA00023242"/>
    </source>
</evidence>
<dbReference type="FunFam" id="3.30.160.60:FF:001249">
    <property type="entry name" value="CTCF"/>
    <property type="match status" value="1"/>
</dbReference>
<dbReference type="Proteomes" id="UP000549394">
    <property type="component" value="Unassembled WGS sequence"/>
</dbReference>
<dbReference type="PROSITE" id="PS50157">
    <property type="entry name" value="ZINC_FINGER_C2H2_2"/>
    <property type="match status" value="7"/>
</dbReference>
<dbReference type="PROSITE" id="PS00028">
    <property type="entry name" value="ZINC_FINGER_C2H2_1"/>
    <property type="match status" value="6"/>
</dbReference>
<proteinExistence type="predicted"/>
<dbReference type="FunFam" id="3.30.160.60:FF:000099">
    <property type="entry name" value="Zinc finger protein 79"/>
    <property type="match status" value="1"/>
</dbReference>
<dbReference type="Pfam" id="PF00096">
    <property type="entry name" value="zf-C2H2"/>
    <property type="match status" value="4"/>
</dbReference>
<feature type="domain" description="C2H2-type" evidence="11">
    <location>
        <begin position="402"/>
        <end position="429"/>
    </location>
</feature>
<dbReference type="PANTHER" id="PTHR24394:SF29">
    <property type="entry name" value="MYONEURIN"/>
    <property type="match status" value="1"/>
</dbReference>
<name>A0A7I8VMT8_9ANNE</name>
<feature type="domain" description="C2H2-type" evidence="11">
    <location>
        <begin position="227"/>
        <end position="254"/>
    </location>
</feature>
<feature type="domain" description="C2H2-type" evidence="11">
    <location>
        <begin position="255"/>
        <end position="282"/>
    </location>
</feature>
<dbReference type="GO" id="GO:0003677">
    <property type="term" value="F:DNA binding"/>
    <property type="evidence" value="ECO:0007669"/>
    <property type="project" value="UniProtKB-KW"/>
</dbReference>
<comment type="subcellular location">
    <subcellularLocation>
        <location evidence="1">Nucleus</location>
    </subcellularLocation>
</comment>
<evidence type="ECO:0000313" key="13">
    <source>
        <dbReference type="Proteomes" id="UP000549394"/>
    </source>
</evidence>
<dbReference type="Pfam" id="PF13909">
    <property type="entry name" value="zf-H2C2_5"/>
    <property type="match status" value="1"/>
</dbReference>
<dbReference type="SUPFAM" id="SSF57667">
    <property type="entry name" value="beta-beta-alpha zinc fingers"/>
    <property type="match status" value="4"/>
</dbReference>
<keyword evidence="8" id="KW-0804">Transcription</keyword>
<dbReference type="EMBL" id="CAJFCJ010000007">
    <property type="protein sequence ID" value="CAD5117039.1"/>
    <property type="molecule type" value="Genomic_DNA"/>
</dbReference>
<evidence type="ECO:0000256" key="6">
    <source>
        <dbReference type="ARBA" id="ARBA00023015"/>
    </source>
</evidence>
<keyword evidence="13" id="KW-1185">Reference proteome</keyword>
<evidence type="ECO:0000259" key="11">
    <source>
        <dbReference type="PROSITE" id="PS50157"/>
    </source>
</evidence>
<gene>
    <name evidence="12" type="ORF">DGYR_LOCUS5608</name>
</gene>
<comment type="caution">
    <text evidence="12">The sequence shown here is derived from an EMBL/GenBank/DDBJ whole genome shotgun (WGS) entry which is preliminary data.</text>
</comment>
<keyword evidence="7" id="KW-0238">DNA-binding</keyword>
<keyword evidence="9" id="KW-0539">Nucleus</keyword>
<evidence type="ECO:0000256" key="7">
    <source>
        <dbReference type="ARBA" id="ARBA00023125"/>
    </source>
</evidence>
<evidence type="ECO:0000313" key="12">
    <source>
        <dbReference type="EMBL" id="CAD5117039.1"/>
    </source>
</evidence>
<evidence type="ECO:0000256" key="3">
    <source>
        <dbReference type="ARBA" id="ARBA00022737"/>
    </source>
</evidence>
<dbReference type="AlphaFoldDB" id="A0A7I8VMT8"/>
<evidence type="ECO:0000256" key="8">
    <source>
        <dbReference type="ARBA" id="ARBA00023163"/>
    </source>
</evidence>
<evidence type="ECO:0000256" key="1">
    <source>
        <dbReference type="ARBA" id="ARBA00004123"/>
    </source>
</evidence>
<dbReference type="FunFam" id="3.30.160.60:FF:001465">
    <property type="entry name" value="Zinc finger protein 560"/>
    <property type="match status" value="1"/>
</dbReference>
<dbReference type="PANTHER" id="PTHR24394">
    <property type="entry name" value="ZINC FINGER PROTEIN"/>
    <property type="match status" value="1"/>
</dbReference>
<keyword evidence="4 10" id="KW-0863">Zinc-finger</keyword>
<evidence type="ECO:0000256" key="5">
    <source>
        <dbReference type="ARBA" id="ARBA00022833"/>
    </source>
</evidence>
<sequence length="465" mass="53050">MTSQSTSSDLLVCGTCRAEFSNINLFIEHKQTHAFPGGLANELLEVFVDTEAPDSLNSLSDEQSSEPYNLTATVSNQANADHPTISTRITSQSVSNYDEYTPSSVQTIQDYGDSKTLPHLFITNQSRDGASSTKKTNEKKHKCKFDNCDYSSRYLKDVERHRLTHTREKPFKCNRCPRAFNRNDKLQQHIRFHDGNKPFKCKDCSYSTVDNATLKKHMLIHTGERPHVCQICSLELRTSSALTVHLRTHTGDKPFFCNECDARFAISSDLRRHSRIHSGDKPFACNYCTYRARVKSNLLTHIKSLHNNDSYFSCELCDFRGDSKKLLKEHYDKDHGETQEKLEEKTTTSRVKCDHCGYTCANKDSLKVHISRKHGSPKCRRNVSRGGKKRRGLQIGKYNASHKCHLCSAVFVKSDSLRIHCRLHERRNESRSIRTNDASSVRVQPLDLDCSDLSSYLPDQLMENA</sequence>
<feature type="domain" description="C2H2-type" evidence="11">
    <location>
        <begin position="171"/>
        <end position="198"/>
    </location>
</feature>
<dbReference type="GO" id="GO:0000981">
    <property type="term" value="F:DNA-binding transcription factor activity, RNA polymerase II-specific"/>
    <property type="evidence" value="ECO:0007669"/>
    <property type="project" value="TreeGrafter"/>
</dbReference>
<dbReference type="Gene3D" id="3.30.160.60">
    <property type="entry name" value="Classic Zinc Finger"/>
    <property type="match status" value="7"/>
</dbReference>
<feature type="domain" description="C2H2-type" evidence="11">
    <location>
        <begin position="141"/>
        <end position="170"/>
    </location>
</feature>
<dbReference type="InterPro" id="IPR036236">
    <property type="entry name" value="Znf_C2H2_sf"/>
</dbReference>
<reference evidence="12 13" key="1">
    <citation type="submission" date="2020-08" db="EMBL/GenBank/DDBJ databases">
        <authorList>
            <person name="Hejnol A."/>
        </authorList>
    </citation>
    <scope>NUCLEOTIDE SEQUENCE [LARGE SCALE GENOMIC DNA]</scope>
</reference>
<keyword evidence="6" id="KW-0805">Transcription regulation</keyword>
<keyword evidence="2" id="KW-0479">Metal-binding</keyword>
<dbReference type="GO" id="GO:0008270">
    <property type="term" value="F:zinc ion binding"/>
    <property type="evidence" value="ECO:0007669"/>
    <property type="project" value="UniProtKB-KW"/>
</dbReference>
<evidence type="ECO:0000256" key="2">
    <source>
        <dbReference type="ARBA" id="ARBA00022723"/>
    </source>
</evidence>
<evidence type="ECO:0000256" key="10">
    <source>
        <dbReference type="PROSITE-ProRule" id="PRU00042"/>
    </source>
</evidence>
<dbReference type="GO" id="GO:0005634">
    <property type="term" value="C:nucleus"/>
    <property type="evidence" value="ECO:0007669"/>
    <property type="project" value="UniProtKB-SubCell"/>
</dbReference>
<protein>
    <submittedName>
        <fullName evidence="12">DgyrCDS5866</fullName>
    </submittedName>
</protein>
<dbReference type="FunFam" id="3.30.160.60:FF:000624">
    <property type="entry name" value="zinc finger protein 697"/>
    <property type="match status" value="1"/>
</dbReference>
<evidence type="ECO:0000256" key="4">
    <source>
        <dbReference type="ARBA" id="ARBA00022771"/>
    </source>
</evidence>
<dbReference type="OrthoDB" id="654211at2759"/>
<organism evidence="12 13">
    <name type="scientific">Dimorphilus gyrociliatus</name>
    <dbReference type="NCBI Taxonomy" id="2664684"/>
    <lineage>
        <taxon>Eukaryota</taxon>
        <taxon>Metazoa</taxon>
        <taxon>Spiralia</taxon>
        <taxon>Lophotrochozoa</taxon>
        <taxon>Annelida</taxon>
        <taxon>Polychaeta</taxon>
        <taxon>Polychaeta incertae sedis</taxon>
        <taxon>Dinophilidae</taxon>
        <taxon>Dimorphilus</taxon>
    </lineage>
</organism>
<dbReference type="GO" id="GO:0000122">
    <property type="term" value="P:negative regulation of transcription by RNA polymerase II"/>
    <property type="evidence" value="ECO:0007669"/>
    <property type="project" value="UniProtKB-ARBA"/>
</dbReference>